<name>A0A8H6YEV9_9AGAR</name>
<feature type="compositionally biased region" description="Low complexity" evidence="1">
    <location>
        <begin position="193"/>
        <end position="207"/>
    </location>
</feature>
<sequence>MSHGLSEGLKNRQVENSLALKPRKTEKSGGQRGPNTLASQNKARKTENGPAKRPADRNAEPRDSPAARKSYRPALPPVVESLHLAGPSNLVTSTRDIFTLDTDYDTGSETDNETNRPTRRLPRRLITRDPSATPAPSSVTDSTPPSPTSIMSAEDEMDMDQTVHANGAPADAQDIAQDDGQPPATEGQNEATNGQHAAAGDQHAAANGIGQPAPVGGPRGLTYKLPPHEQLVAYLPPERAENPHLQYRPPAPAAPIDPELNRSRIQHNTGQFENLVLSNDQLQYGIAATQKEYFARSPFTVFALSIFLGGDHVFQIPFDPTYDVLIEQAPPIPTWTGS</sequence>
<reference evidence="2" key="1">
    <citation type="submission" date="2020-05" db="EMBL/GenBank/DDBJ databases">
        <title>Mycena genomes resolve the evolution of fungal bioluminescence.</title>
        <authorList>
            <person name="Tsai I.J."/>
        </authorList>
    </citation>
    <scope>NUCLEOTIDE SEQUENCE</scope>
    <source>
        <strain evidence="2">CCC161011</strain>
    </source>
</reference>
<feature type="compositionally biased region" description="Low complexity" evidence="1">
    <location>
        <begin position="167"/>
        <end position="184"/>
    </location>
</feature>
<comment type="caution">
    <text evidence="2">The sequence shown here is derived from an EMBL/GenBank/DDBJ whole genome shotgun (WGS) entry which is preliminary data.</text>
</comment>
<dbReference type="Proteomes" id="UP000620124">
    <property type="component" value="Unassembled WGS sequence"/>
</dbReference>
<dbReference type="EMBL" id="JACAZI010000007">
    <property type="protein sequence ID" value="KAF7357036.1"/>
    <property type="molecule type" value="Genomic_DNA"/>
</dbReference>
<evidence type="ECO:0000313" key="3">
    <source>
        <dbReference type="Proteomes" id="UP000620124"/>
    </source>
</evidence>
<feature type="compositionally biased region" description="Low complexity" evidence="1">
    <location>
        <begin position="128"/>
        <end position="143"/>
    </location>
</feature>
<protein>
    <submittedName>
        <fullName evidence="2">Uncharacterized protein</fullName>
    </submittedName>
</protein>
<keyword evidence="3" id="KW-1185">Reference proteome</keyword>
<proteinExistence type="predicted"/>
<feature type="region of interest" description="Disordered" evidence="1">
    <location>
        <begin position="101"/>
        <end position="219"/>
    </location>
</feature>
<feature type="region of interest" description="Disordered" evidence="1">
    <location>
        <begin position="1"/>
        <end position="74"/>
    </location>
</feature>
<feature type="compositionally biased region" description="Acidic residues" evidence="1">
    <location>
        <begin position="102"/>
        <end position="112"/>
    </location>
</feature>
<evidence type="ECO:0000256" key="1">
    <source>
        <dbReference type="SAM" id="MobiDB-lite"/>
    </source>
</evidence>
<evidence type="ECO:0000313" key="2">
    <source>
        <dbReference type="EMBL" id="KAF7357036.1"/>
    </source>
</evidence>
<accession>A0A8H6YEV9</accession>
<feature type="compositionally biased region" description="Basic and acidic residues" evidence="1">
    <location>
        <begin position="53"/>
        <end position="66"/>
    </location>
</feature>
<organism evidence="2 3">
    <name type="scientific">Mycena venus</name>
    <dbReference type="NCBI Taxonomy" id="2733690"/>
    <lineage>
        <taxon>Eukaryota</taxon>
        <taxon>Fungi</taxon>
        <taxon>Dikarya</taxon>
        <taxon>Basidiomycota</taxon>
        <taxon>Agaricomycotina</taxon>
        <taxon>Agaricomycetes</taxon>
        <taxon>Agaricomycetidae</taxon>
        <taxon>Agaricales</taxon>
        <taxon>Marasmiineae</taxon>
        <taxon>Mycenaceae</taxon>
        <taxon>Mycena</taxon>
    </lineage>
</organism>
<dbReference type="AlphaFoldDB" id="A0A8H6YEV9"/>
<gene>
    <name evidence="2" type="ORF">MVEN_01040300</name>
</gene>